<name>A0A3S5BSP1_9PLAT</name>
<sequence length="506" mass="52264">MTSDGISSLLMHLLTASELVSSESNEAVSLTPSLDVGLDVDDVEVEESEVDAEAEVDEDGEVATAVSTTSGMDLSILIETGQENQNRAFRTTALDSSLNAPTGPSAHSTSSSTLNTLALSSSRRRHLPIRTRLGPPAHRTASGLRSSAARSCLTSSVATGSVSGTSAQASSVVASTGAASRSDPVATSDRTTESLHRASVLTSVLARAIDRESWFNTSPGSLAQSTSCDFADSNIGSSPSLLLGDTSRPPATGLSSTRTALLSRGLAAAIAAASTSTASGASSRDGVLSDNGSGSFESLANSLTVKSPISGSTYNLDSVITAPVSVTQGLGSSPRPLRTSGLTLDELKASIDTARQEDSWAGLMRLISSVFGSFEALANSFLLSPESLEDATQRNEGDIEIDAAVESSPSKSKVGSTSSLQMVIHDPDDSSVFRQVRWTEGLSGVTQRHGGEVGSSKGIKHEPEEGTTTQHLAKRTSSTLFVSRTDSKAPDCTGTLFISSYAAFIF</sequence>
<feature type="region of interest" description="Disordered" evidence="1">
    <location>
        <begin position="445"/>
        <end position="472"/>
    </location>
</feature>
<keyword evidence="3" id="KW-1185">Reference proteome</keyword>
<reference evidence="2" key="1">
    <citation type="submission" date="2018-11" db="EMBL/GenBank/DDBJ databases">
        <authorList>
            <consortium name="Pathogen Informatics"/>
        </authorList>
    </citation>
    <scope>NUCLEOTIDE SEQUENCE</scope>
</reference>
<accession>A0A3S5BSP1</accession>
<feature type="compositionally biased region" description="Low complexity" evidence="1">
    <location>
        <begin position="105"/>
        <end position="121"/>
    </location>
</feature>
<organism evidence="2 3">
    <name type="scientific">Protopolystoma xenopodis</name>
    <dbReference type="NCBI Taxonomy" id="117903"/>
    <lineage>
        <taxon>Eukaryota</taxon>
        <taxon>Metazoa</taxon>
        <taxon>Spiralia</taxon>
        <taxon>Lophotrochozoa</taxon>
        <taxon>Platyhelminthes</taxon>
        <taxon>Monogenea</taxon>
        <taxon>Polyopisthocotylea</taxon>
        <taxon>Polystomatidea</taxon>
        <taxon>Polystomatidae</taxon>
        <taxon>Protopolystoma</taxon>
    </lineage>
</organism>
<evidence type="ECO:0000256" key="1">
    <source>
        <dbReference type="SAM" id="MobiDB-lite"/>
    </source>
</evidence>
<feature type="region of interest" description="Disordered" evidence="1">
    <location>
        <begin position="95"/>
        <end position="146"/>
    </location>
</feature>
<protein>
    <submittedName>
        <fullName evidence="2">Uncharacterized protein</fullName>
    </submittedName>
</protein>
<evidence type="ECO:0000313" key="3">
    <source>
        <dbReference type="Proteomes" id="UP000784294"/>
    </source>
</evidence>
<dbReference type="AlphaFoldDB" id="A0A3S5BSP1"/>
<dbReference type="Proteomes" id="UP000784294">
    <property type="component" value="Unassembled WGS sequence"/>
</dbReference>
<comment type="caution">
    <text evidence="2">The sequence shown here is derived from an EMBL/GenBank/DDBJ whole genome shotgun (WGS) entry which is preliminary data.</text>
</comment>
<evidence type="ECO:0000313" key="2">
    <source>
        <dbReference type="EMBL" id="VEL37892.1"/>
    </source>
</evidence>
<gene>
    <name evidence="2" type="ORF">PXEA_LOCUS31332</name>
</gene>
<proteinExistence type="predicted"/>
<dbReference type="EMBL" id="CAAALY010256267">
    <property type="protein sequence ID" value="VEL37892.1"/>
    <property type="molecule type" value="Genomic_DNA"/>
</dbReference>